<dbReference type="HAMAP" id="MF_02071">
    <property type="entry name" value="RlpA"/>
    <property type="match status" value="1"/>
</dbReference>
<dbReference type="GO" id="GO:0005886">
    <property type="term" value="C:plasma membrane"/>
    <property type="evidence" value="ECO:0007669"/>
    <property type="project" value="UniProtKB-SubCell"/>
</dbReference>
<comment type="subcellular location">
    <subcellularLocation>
        <location evidence="4">Cell membrane</location>
        <topology evidence="4">Lipid-anchor</topology>
    </subcellularLocation>
</comment>
<dbReference type="SUPFAM" id="SSF110997">
    <property type="entry name" value="Sporulation related repeat"/>
    <property type="match status" value="1"/>
</dbReference>
<evidence type="ECO:0000259" key="8">
    <source>
        <dbReference type="PROSITE" id="PS51724"/>
    </source>
</evidence>
<evidence type="ECO:0000256" key="2">
    <source>
        <dbReference type="ARBA" id="ARBA00023239"/>
    </source>
</evidence>
<organism evidence="9 10">
    <name type="scientific">Aestuariirhabdus litorea</name>
    <dbReference type="NCBI Taxonomy" id="2528527"/>
    <lineage>
        <taxon>Bacteria</taxon>
        <taxon>Pseudomonadati</taxon>
        <taxon>Pseudomonadota</taxon>
        <taxon>Gammaproteobacteria</taxon>
        <taxon>Oceanospirillales</taxon>
        <taxon>Aestuariirhabdaceae</taxon>
        <taxon>Aestuariirhabdus</taxon>
    </lineage>
</organism>
<dbReference type="Gene3D" id="3.30.70.1070">
    <property type="entry name" value="Sporulation related repeat"/>
    <property type="match status" value="1"/>
</dbReference>
<name>A0A3P3VPK5_9GAMM</name>
<reference evidence="9 10" key="1">
    <citation type="submission" date="2018-08" db="EMBL/GenBank/DDBJ databases">
        <authorList>
            <person name="Khan S.A."/>
        </authorList>
    </citation>
    <scope>NUCLEOTIDE SEQUENCE [LARGE SCALE GENOMIC DNA]</scope>
    <source>
        <strain evidence="9 10">GTF-13</strain>
    </source>
</reference>
<evidence type="ECO:0000256" key="7">
    <source>
        <dbReference type="SAM" id="SignalP"/>
    </source>
</evidence>
<dbReference type="Pfam" id="PF03330">
    <property type="entry name" value="DPBB_1"/>
    <property type="match status" value="1"/>
</dbReference>
<dbReference type="AlphaFoldDB" id="A0A3P3VPK5"/>
<keyword evidence="1 7" id="KW-0732">Signal</keyword>
<dbReference type="GO" id="GO:0008932">
    <property type="term" value="F:lytic endotransglycosylase activity"/>
    <property type="evidence" value="ECO:0007669"/>
    <property type="project" value="UniProtKB-UniRule"/>
</dbReference>
<dbReference type="PROSITE" id="PS51257">
    <property type="entry name" value="PROKAR_LIPOPROTEIN"/>
    <property type="match status" value="1"/>
</dbReference>
<dbReference type="GO" id="GO:0000270">
    <property type="term" value="P:peptidoglycan metabolic process"/>
    <property type="evidence" value="ECO:0007669"/>
    <property type="project" value="UniProtKB-UniRule"/>
</dbReference>
<dbReference type="InterPro" id="IPR009009">
    <property type="entry name" value="RlpA-like_DPBB"/>
</dbReference>
<protein>
    <recommendedName>
        <fullName evidence="4">Endolytic peptidoglycan transglycosylase RlpA</fullName>
        <ecNumber evidence="4">4.2.2.-</ecNumber>
    </recommendedName>
</protein>
<evidence type="ECO:0000256" key="3">
    <source>
        <dbReference type="ARBA" id="ARBA00023316"/>
    </source>
</evidence>
<keyword evidence="4" id="KW-0449">Lipoprotein</keyword>
<keyword evidence="4" id="KW-0564">Palmitate</keyword>
<comment type="caution">
    <text evidence="9">The sequence shown here is derived from an EMBL/GenBank/DDBJ whole genome shotgun (WGS) entry which is preliminary data.</text>
</comment>
<dbReference type="PANTHER" id="PTHR34183">
    <property type="entry name" value="ENDOLYTIC PEPTIDOGLYCAN TRANSGLYCOSYLASE RLPA"/>
    <property type="match status" value="1"/>
</dbReference>
<feature type="chain" id="PRO_5018343274" description="Endolytic peptidoglycan transglycosylase RlpA" evidence="7">
    <location>
        <begin position="26"/>
        <end position="302"/>
    </location>
</feature>
<dbReference type="InterPro" id="IPR007730">
    <property type="entry name" value="SPOR-like_dom"/>
</dbReference>
<dbReference type="PANTHER" id="PTHR34183:SF1">
    <property type="entry name" value="ENDOLYTIC PEPTIDOGLYCAN TRANSGLYCOSYLASE RLPA"/>
    <property type="match status" value="1"/>
</dbReference>
<evidence type="ECO:0000256" key="1">
    <source>
        <dbReference type="ARBA" id="ARBA00022729"/>
    </source>
</evidence>
<dbReference type="InterPro" id="IPR034718">
    <property type="entry name" value="RlpA"/>
</dbReference>
<sequence>MPRPRRFDLSRGARWALLLSSLLLAACSSDRSLRPGVDGAPDGHFDVSTVPDAVPRTHTGPVKSTPYSLFGVKYYPLSTAVGYRQEGTASWYGTKFHGHKTANGETYNMYAMSAAHKTLPLPSYARVTNLANGRSVVVRVNDRGPFHGDRLIDMSYAAAHKLGFFGQGTARVRVEGIDPANFRAQAEENGAGPVSRGLSTEAPATTSSQGAAPLPAPERATEPRHPRMFLQVAALQNAQSAQSLQRRLSEVTRFPVAVVAGIEHPAPLHRVRIGPFATLQEVEEAKQQVDNAALGAPHLVYE</sequence>
<keyword evidence="3 4" id="KW-0961">Cell wall biogenesis/degradation</keyword>
<keyword evidence="10" id="KW-1185">Reference proteome</keyword>
<dbReference type="InterPro" id="IPR036908">
    <property type="entry name" value="RlpA-like_sf"/>
</dbReference>
<evidence type="ECO:0000256" key="5">
    <source>
        <dbReference type="RuleBase" id="RU003495"/>
    </source>
</evidence>
<dbReference type="SUPFAM" id="SSF50685">
    <property type="entry name" value="Barwin-like endoglucanases"/>
    <property type="match status" value="1"/>
</dbReference>
<evidence type="ECO:0000313" key="9">
    <source>
        <dbReference type="EMBL" id="RRJ83569.1"/>
    </source>
</evidence>
<keyword evidence="2 4" id="KW-0456">Lyase</keyword>
<dbReference type="Gene3D" id="2.40.40.10">
    <property type="entry name" value="RlpA-like domain"/>
    <property type="match status" value="1"/>
</dbReference>
<keyword evidence="4" id="KW-0472">Membrane</keyword>
<dbReference type="GO" id="GO:0071555">
    <property type="term" value="P:cell wall organization"/>
    <property type="evidence" value="ECO:0007669"/>
    <property type="project" value="UniProtKB-KW"/>
</dbReference>
<dbReference type="NCBIfam" id="TIGR00413">
    <property type="entry name" value="rlpA"/>
    <property type="match status" value="1"/>
</dbReference>
<keyword evidence="4" id="KW-1003">Cell membrane</keyword>
<dbReference type="InterPro" id="IPR012997">
    <property type="entry name" value="RplA"/>
</dbReference>
<accession>A0A3P3VPK5</accession>
<comment type="function">
    <text evidence="4">Lytic transglycosylase with a strong preference for naked glycan strands that lack stem peptides.</text>
</comment>
<reference evidence="9 10" key="2">
    <citation type="submission" date="2018-12" db="EMBL/GenBank/DDBJ databases">
        <title>Simiduia agarivorans gen. nov., sp. nov., a marine, agarolytic bacterium isolated from shallow coastal water from Keelung, Taiwan.</title>
        <authorList>
            <person name="Shieh W.Y."/>
        </authorList>
    </citation>
    <scope>NUCLEOTIDE SEQUENCE [LARGE SCALE GENOMIC DNA]</scope>
    <source>
        <strain evidence="9 10">GTF-13</strain>
    </source>
</reference>
<dbReference type="FunFam" id="2.40.40.10:FF:000003">
    <property type="entry name" value="Endolytic peptidoglycan transglycosylase RlpA"/>
    <property type="match status" value="1"/>
</dbReference>
<dbReference type="RefSeq" id="WP_125013658.1">
    <property type="nucleotide sequence ID" value="NZ_QWEZ01000001.1"/>
</dbReference>
<dbReference type="EMBL" id="QWEZ01000001">
    <property type="protein sequence ID" value="RRJ83569.1"/>
    <property type="molecule type" value="Genomic_DNA"/>
</dbReference>
<dbReference type="CDD" id="cd22268">
    <property type="entry name" value="DPBB_RlpA-like"/>
    <property type="match status" value="1"/>
</dbReference>
<dbReference type="GO" id="GO:0009279">
    <property type="term" value="C:cell outer membrane"/>
    <property type="evidence" value="ECO:0007669"/>
    <property type="project" value="TreeGrafter"/>
</dbReference>
<dbReference type="PROSITE" id="PS51724">
    <property type="entry name" value="SPOR"/>
    <property type="match status" value="1"/>
</dbReference>
<proteinExistence type="inferred from homology"/>
<dbReference type="InterPro" id="IPR036680">
    <property type="entry name" value="SPOR-like_sf"/>
</dbReference>
<dbReference type="Pfam" id="PF05036">
    <property type="entry name" value="SPOR"/>
    <property type="match status" value="1"/>
</dbReference>
<dbReference type="GO" id="GO:0042834">
    <property type="term" value="F:peptidoglycan binding"/>
    <property type="evidence" value="ECO:0007669"/>
    <property type="project" value="InterPro"/>
</dbReference>
<comment type="similarity">
    <text evidence="4 5">Belongs to the RlpA family.</text>
</comment>
<gene>
    <name evidence="4" type="primary">rlpA</name>
    <name evidence="9" type="ORF">D0544_00120</name>
</gene>
<dbReference type="Proteomes" id="UP000280792">
    <property type="component" value="Unassembled WGS sequence"/>
</dbReference>
<evidence type="ECO:0000256" key="4">
    <source>
        <dbReference type="HAMAP-Rule" id="MF_02071"/>
    </source>
</evidence>
<dbReference type="EC" id="4.2.2.-" evidence="4"/>
<evidence type="ECO:0000313" key="10">
    <source>
        <dbReference type="Proteomes" id="UP000280792"/>
    </source>
</evidence>
<feature type="domain" description="SPOR" evidence="8">
    <location>
        <begin position="222"/>
        <end position="302"/>
    </location>
</feature>
<evidence type="ECO:0000256" key="6">
    <source>
        <dbReference type="SAM" id="MobiDB-lite"/>
    </source>
</evidence>
<feature type="signal peptide" evidence="7">
    <location>
        <begin position="1"/>
        <end position="25"/>
    </location>
</feature>
<feature type="region of interest" description="Disordered" evidence="6">
    <location>
        <begin position="184"/>
        <end position="221"/>
    </location>
</feature>